<dbReference type="EMBL" id="JBHRTR010000048">
    <property type="protein sequence ID" value="MFC3230607.1"/>
    <property type="molecule type" value="Genomic_DNA"/>
</dbReference>
<dbReference type="Pfam" id="PF14588">
    <property type="entry name" value="YjgF_endoribonc"/>
    <property type="match status" value="1"/>
</dbReference>
<evidence type="ECO:0000313" key="2">
    <source>
        <dbReference type="EMBL" id="MFC3230607.1"/>
    </source>
</evidence>
<dbReference type="RefSeq" id="WP_379905933.1">
    <property type="nucleotide sequence ID" value="NZ_JBHRTR010000048.1"/>
</dbReference>
<dbReference type="InterPro" id="IPR035959">
    <property type="entry name" value="RutC-like_sf"/>
</dbReference>
<dbReference type="SUPFAM" id="SSF55298">
    <property type="entry name" value="YjgF-like"/>
    <property type="match status" value="1"/>
</dbReference>
<organism evidence="2 3">
    <name type="scientific">Marinibaculum pumilum</name>
    <dbReference type="NCBI Taxonomy" id="1766165"/>
    <lineage>
        <taxon>Bacteria</taxon>
        <taxon>Pseudomonadati</taxon>
        <taxon>Pseudomonadota</taxon>
        <taxon>Alphaproteobacteria</taxon>
        <taxon>Rhodospirillales</taxon>
        <taxon>Rhodospirillaceae</taxon>
        <taxon>Marinibaculum</taxon>
    </lineage>
</organism>
<feature type="domain" description="Endoribonuclease L-PSP/chorismate mutase-like" evidence="1">
    <location>
        <begin position="7"/>
        <end position="148"/>
    </location>
</feature>
<gene>
    <name evidence="2" type="ORF">ACFOGJ_25390</name>
</gene>
<dbReference type="CDD" id="cd02199">
    <property type="entry name" value="YjgF_YER057c_UK114_like_1"/>
    <property type="match status" value="1"/>
</dbReference>
<keyword evidence="3" id="KW-1185">Reference proteome</keyword>
<evidence type="ECO:0000259" key="1">
    <source>
        <dbReference type="Pfam" id="PF14588"/>
    </source>
</evidence>
<dbReference type="PANTHER" id="PTHR43760:SF1">
    <property type="entry name" value="ENDORIBONUCLEASE L-PSP_CHORISMATE MUTASE-LIKE DOMAIN-CONTAINING PROTEIN"/>
    <property type="match status" value="1"/>
</dbReference>
<proteinExistence type="predicted"/>
<dbReference type="Gene3D" id="3.30.1330.40">
    <property type="entry name" value="RutC-like"/>
    <property type="match status" value="1"/>
</dbReference>
<dbReference type="InterPro" id="IPR013813">
    <property type="entry name" value="Endoribo_LPSP/chorism_mut-like"/>
</dbReference>
<comment type="caution">
    <text evidence="2">The sequence shown here is derived from an EMBL/GenBank/DDBJ whole genome shotgun (WGS) entry which is preliminary data.</text>
</comment>
<dbReference type="PANTHER" id="PTHR43760">
    <property type="entry name" value="ENDORIBONUCLEASE-RELATED"/>
    <property type="match status" value="1"/>
</dbReference>
<accession>A0ABV7L7H2</accession>
<dbReference type="Proteomes" id="UP001595528">
    <property type="component" value="Unassembled WGS sequence"/>
</dbReference>
<reference evidence="3" key="1">
    <citation type="journal article" date="2019" name="Int. J. Syst. Evol. Microbiol.">
        <title>The Global Catalogue of Microorganisms (GCM) 10K type strain sequencing project: providing services to taxonomists for standard genome sequencing and annotation.</title>
        <authorList>
            <consortium name="The Broad Institute Genomics Platform"/>
            <consortium name="The Broad Institute Genome Sequencing Center for Infectious Disease"/>
            <person name="Wu L."/>
            <person name="Ma J."/>
        </authorList>
    </citation>
    <scope>NUCLEOTIDE SEQUENCE [LARGE SCALE GENOMIC DNA]</scope>
    <source>
        <strain evidence="3">KCTC 42964</strain>
    </source>
</reference>
<protein>
    <submittedName>
        <fullName evidence="2">RidA family protein</fullName>
    </submittedName>
</protein>
<sequence length="164" mass="17349">MSKVLKRLADAGLTLPEPLKMPPGVVLPFPWVHVRGERILVSGHGPQEPDGSLSGPFGQVGAEVDPDTAKVLARKTALAMLGSLHRELGDLDRIAGWVRVFGMVNSAPGFAQQPAVINGFSEMILDLFGQDAGRHARSAVGMAGLPFNLAVEIEAELVLADPAR</sequence>
<name>A0ABV7L7H2_9PROT</name>
<evidence type="ECO:0000313" key="3">
    <source>
        <dbReference type="Proteomes" id="UP001595528"/>
    </source>
</evidence>